<evidence type="ECO:0000313" key="3">
    <source>
        <dbReference type="Proteomes" id="UP000294498"/>
    </source>
</evidence>
<accession>A0A4R8DHV9</accession>
<proteinExistence type="predicted"/>
<dbReference type="AlphaFoldDB" id="A0A4R8DHV9"/>
<gene>
    <name evidence="2" type="ORF">EDB95_5166</name>
</gene>
<evidence type="ECO:0000313" key="2">
    <source>
        <dbReference type="EMBL" id="TDW97319.1"/>
    </source>
</evidence>
<protein>
    <submittedName>
        <fullName evidence="2">Uncharacterized protein</fullName>
    </submittedName>
</protein>
<dbReference type="RefSeq" id="WP_133999348.1">
    <property type="nucleotide sequence ID" value="NZ_SODV01000002.1"/>
</dbReference>
<dbReference type="Proteomes" id="UP000294498">
    <property type="component" value="Unassembled WGS sequence"/>
</dbReference>
<organism evidence="2 3">
    <name type="scientific">Dinghuibacter silviterrae</name>
    <dbReference type="NCBI Taxonomy" id="1539049"/>
    <lineage>
        <taxon>Bacteria</taxon>
        <taxon>Pseudomonadati</taxon>
        <taxon>Bacteroidota</taxon>
        <taxon>Chitinophagia</taxon>
        <taxon>Chitinophagales</taxon>
        <taxon>Chitinophagaceae</taxon>
        <taxon>Dinghuibacter</taxon>
    </lineage>
</organism>
<evidence type="ECO:0000256" key="1">
    <source>
        <dbReference type="SAM" id="MobiDB-lite"/>
    </source>
</evidence>
<comment type="caution">
    <text evidence="2">The sequence shown here is derived from an EMBL/GenBank/DDBJ whole genome shotgun (WGS) entry which is preliminary data.</text>
</comment>
<sequence>MNHRWGLWVCLFALPACHKSGTWVDGQIDPSVRAAIRQLNTTVIRDISTKDTAGLRTLFSDTLWNRVGSNFAGQVERNEVAFDPAKYKEKNQFYIVYTGAKTHADVHRGKGSEHDYTLNFQPMTEETSVTLGYFTGPSESFALTTSFGKYGKDWKLNILEIGLLKIMNGDAIDWYHRAQRDFDSGYLADAANDLLIGEQLLRPAGDLLHYQKEKELSELDQRLSSAITTAYPFPMTDSLVRTKPSIFRISLYRTPEGYYPFLLYKTQLPMGDTIALSRECDAVCAQLGRMFKGLPDGKRFLYFRAYSRIPGDTSEALAYKEFRRDGRPPFVHGDPPDATAIAKP</sequence>
<name>A0A4R8DHV9_9BACT</name>
<feature type="region of interest" description="Disordered" evidence="1">
    <location>
        <begin position="325"/>
        <end position="344"/>
    </location>
</feature>
<dbReference type="EMBL" id="SODV01000002">
    <property type="protein sequence ID" value="TDW97319.1"/>
    <property type="molecule type" value="Genomic_DNA"/>
</dbReference>
<reference evidence="2 3" key="1">
    <citation type="submission" date="2019-03" db="EMBL/GenBank/DDBJ databases">
        <title>Genomic Encyclopedia of Type Strains, Phase IV (KMG-IV): sequencing the most valuable type-strain genomes for metagenomic binning, comparative biology and taxonomic classification.</title>
        <authorList>
            <person name="Goeker M."/>
        </authorList>
    </citation>
    <scope>NUCLEOTIDE SEQUENCE [LARGE SCALE GENOMIC DNA]</scope>
    <source>
        <strain evidence="2 3">DSM 100059</strain>
    </source>
</reference>
<keyword evidence="3" id="KW-1185">Reference proteome</keyword>
<dbReference type="OrthoDB" id="1113095at2"/>